<sequence>MAQTVDAIVTQRVARFRDRCKPPIAEDIYDEIILLMEEKMESGKVASLLTVSEKARKYWRTHGREFVDLVELQEQLGRPAKGILLTNGRALLSDSLAEEVILKYVSEHGKDCPQSIQKDMQSLFELPLPLIQHHVKRSINVKVGKDRRYIRQKFEERMNEVRNQTIAEAREKGDAAASLPVLLIRPTPKRKAKPKSHAQKLRDQETRTAYQLPPTLANWQEHPRNLIPELCRQFYHLGWVTGTGGGMSIRLGQEIYVAPSGVQKERIQPEDLFVQDLEERFLAGPPPHKKLRKSECTPLFMNAYTLRGAGAVIHTHSKAAVLATLLCPGPEFRITHQEMIKGIKKGQSGVSYRYDEELVVPIIENVPFERDLKASMREAMERYPDTCAVLVRRHGVYVWGDTWERTKSMCECYDYLFDVAVKMRQLGMDPAEVPGGACPVGDPGASSTPATPDAALDQEVAPGQPSTLAEAVQVATAAAEAVGLQPVSGLSALAAGDLAARDQGFPVTLDANMATEGQTTYVVYM</sequence>
<keyword evidence="2" id="KW-1185">Reference proteome</keyword>
<gene>
    <name evidence="1" type="ORF">HPB47_008903</name>
</gene>
<dbReference type="EMBL" id="JABSTQ010011218">
    <property type="protein sequence ID" value="KAG0413950.1"/>
    <property type="molecule type" value="Genomic_DNA"/>
</dbReference>
<organism evidence="1 2">
    <name type="scientific">Ixodes persulcatus</name>
    <name type="common">Taiga tick</name>
    <dbReference type="NCBI Taxonomy" id="34615"/>
    <lineage>
        <taxon>Eukaryota</taxon>
        <taxon>Metazoa</taxon>
        <taxon>Ecdysozoa</taxon>
        <taxon>Arthropoda</taxon>
        <taxon>Chelicerata</taxon>
        <taxon>Arachnida</taxon>
        <taxon>Acari</taxon>
        <taxon>Parasitiformes</taxon>
        <taxon>Ixodida</taxon>
        <taxon>Ixodoidea</taxon>
        <taxon>Ixodidae</taxon>
        <taxon>Ixodinae</taxon>
        <taxon>Ixodes</taxon>
    </lineage>
</organism>
<evidence type="ECO:0000313" key="2">
    <source>
        <dbReference type="Proteomes" id="UP000805193"/>
    </source>
</evidence>
<reference evidence="1 2" key="1">
    <citation type="journal article" date="2020" name="Cell">
        <title>Large-Scale Comparative Analyses of Tick Genomes Elucidate Their Genetic Diversity and Vector Capacities.</title>
        <authorList>
            <consortium name="Tick Genome and Microbiome Consortium (TIGMIC)"/>
            <person name="Jia N."/>
            <person name="Wang J."/>
            <person name="Shi W."/>
            <person name="Du L."/>
            <person name="Sun Y."/>
            <person name="Zhan W."/>
            <person name="Jiang J.F."/>
            <person name="Wang Q."/>
            <person name="Zhang B."/>
            <person name="Ji P."/>
            <person name="Bell-Sakyi L."/>
            <person name="Cui X.M."/>
            <person name="Yuan T.T."/>
            <person name="Jiang B.G."/>
            <person name="Yang W.F."/>
            <person name="Lam T.T."/>
            <person name="Chang Q.C."/>
            <person name="Ding S.J."/>
            <person name="Wang X.J."/>
            <person name="Zhu J.G."/>
            <person name="Ruan X.D."/>
            <person name="Zhao L."/>
            <person name="Wei J.T."/>
            <person name="Ye R.Z."/>
            <person name="Que T.C."/>
            <person name="Du C.H."/>
            <person name="Zhou Y.H."/>
            <person name="Cheng J.X."/>
            <person name="Dai P.F."/>
            <person name="Guo W.B."/>
            <person name="Han X.H."/>
            <person name="Huang E.J."/>
            <person name="Li L.F."/>
            <person name="Wei W."/>
            <person name="Gao Y.C."/>
            <person name="Liu J.Z."/>
            <person name="Shao H.Z."/>
            <person name="Wang X."/>
            <person name="Wang C.C."/>
            <person name="Yang T.C."/>
            <person name="Huo Q.B."/>
            <person name="Li W."/>
            <person name="Chen H.Y."/>
            <person name="Chen S.E."/>
            <person name="Zhou L.G."/>
            <person name="Ni X.B."/>
            <person name="Tian J.H."/>
            <person name="Sheng Y."/>
            <person name="Liu T."/>
            <person name="Pan Y.S."/>
            <person name="Xia L.Y."/>
            <person name="Li J."/>
            <person name="Zhao F."/>
            <person name="Cao W.C."/>
        </authorList>
    </citation>
    <scope>NUCLEOTIDE SEQUENCE [LARGE SCALE GENOMIC DNA]</scope>
    <source>
        <strain evidence="1">Iper-2018</strain>
    </source>
</reference>
<proteinExistence type="predicted"/>
<dbReference type="Proteomes" id="UP000805193">
    <property type="component" value="Unassembled WGS sequence"/>
</dbReference>
<name>A0AC60P3F6_IXOPE</name>
<protein>
    <submittedName>
        <fullName evidence="1">Uncharacterized protein</fullName>
    </submittedName>
</protein>
<accession>A0AC60P3F6</accession>
<evidence type="ECO:0000313" key="1">
    <source>
        <dbReference type="EMBL" id="KAG0413950.1"/>
    </source>
</evidence>
<comment type="caution">
    <text evidence="1">The sequence shown here is derived from an EMBL/GenBank/DDBJ whole genome shotgun (WGS) entry which is preliminary data.</text>
</comment>